<proteinExistence type="predicted"/>
<accession>A0A9Q0TH17</accession>
<protein>
    <submittedName>
        <fullName evidence="2">WRKY TRANSCRIPTION FACTOR 9-RELATED</fullName>
    </submittedName>
</protein>
<feature type="compositionally biased region" description="Gly residues" evidence="1">
    <location>
        <begin position="58"/>
        <end position="68"/>
    </location>
</feature>
<dbReference type="AlphaFoldDB" id="A0A9Q0TH17"/>
<reference evidence="2" key="2">
    <citation type="journal article" date="2023" name="Int. J. Mol. Sci.">
        <title>De Novo Assembly and Annotation of 11 Diverse Shrub Willow (Salix) Genomes Reveals Novel Gene Organization in Sex-Linked Regions.</title>
        <authorList>
            <person name="Hyden B."/>
            <person name="Feng K."/>
            <person name="Yates T.B."/>
            <person name="Jawdy S."/>
            <person name="Cereghino C."/>
            <person name="Smart L.B."/>
            <person name="Muchero W."/>
        </authorList>
    </citation>
    <scope>NUCLEOTIDE SEQUENCE</scope>
    <source>
        <tissue evidence="2">Shoot tip</tissue>
    </source>
</reference>
<keyword evidence="3" id="KW-1185">Reference proteome</keyword>
<name>A0A9Q0TH17_SALPP</name>
<feature type="compositionally biased region" description="Basic and acidic residues" evidence="1">
    <location>
        <begin position="21"/>
        <end position="46"/>
    </location>
</feature>
<reference evidence="2" key="1">
    <citation type="submission" date="2022-11" db="EMBL/GenBank/DDBJ databases">
        <authorList>
            <person name="Hyden B.L."/>
            <person name="Feng K."/>
            <person name="Yates T."/>
            <person name="Jawdy S."/>
            <person name="Smart L.B."/>
            <person name="Muchero W."/>
        </authorList>
    </citation>
    <scope>NUCLEOTIDE SEQUENCE</scope>
    <source>
        <tissue evidence="2">Shoot tip</tissue>
    </source>
</reference>
<feature type="compositionally biased region" description="Low complexity" evidence="1">
    <location>
        <begin position="48"/>
        <end position="57"/>
    </location>
</feature>
<dbReference type="EMBL" id="JAPFFK010000015">
    <property type="protein sequence ID" value="KAJ6711395.1"/>
    <property type="molecule type" value="Genomic_DNA"/>
</dbReference>
<comment type="caution">
    <text evidence="2">The sequence shown here is derived from an EMBL/GenBank/DDBJ whole genome shotgun (WGS) entry which is preliminary data.</text>
</comment>
<evidence type="ECO:0000256" key="1">
    <source>
        <dbReference type="SAM" id="MobiDB-lite"/>
    </source>
</evidence>
<evidence type="ECO:0000313" key="3">
    <source>
        <dbReference type="Proteomes" id="UP001151532"/>
    </source>
</evidence>
<feature type="compositionally biased region" description="Low complexity" evidence="1">
    <location>
        <begin position="187"/>
        <end position="197"/>
    </location>
</feature>
<sequence>MDIDLSLKMDAENEEEEDGDEERHGREGEGNHQESEVDRENTHDINEAAGGATTTTTIGGGGGGGGGDDSSLELSLQESSKTEELSGLHMKISRMKEENKVLRKIVDQTMKDFHDLQIRFAALQQNLDQKKDPQISLGLHANDKKAVQEVAKAIPRQFDSNYIQRHQAVASTKGDSTGGEGADELGLSLRLQTSSSQQEREEDMEENNMGRSHCTLCTSNIPE</sequence>
<feature type="compositionally biased region" description="Basic and acidic residues" evidence="1">
    <location>
        <begin position="1"/>
        <end position="11"/>
    </location>
</feature>
<evidence type="ECO:0000313" key="2">
    <source>
        <dbReference type="EMBL" id="KAJ6711395.1"/>
    </source>
</evidence>
<dbReference type="Proteomes" id="UP001151532">
    <property type="component" value="Chromosome 1"/>
</dbReference>
<organism evidence="2 3">
    <name type="scientific">Salix purpurea</name>
    <name type="common">Purple osier willow</name>
    <dbReference type="NCBI Taxonomy" id="77065"/>
    <lineage>
        <taxon>Eukaryota</taxon>
        <taxon>Viridiplantae</taxon>
        <taxon>Streptophyta</taxon>
        <taxon>Embryophyta</taxon>
        <taxon>Tracheophyta</taxon>
        <taxon>Spermatophyta</taxon>
        <taxon>Magnoliopsida</taxon>
        <taxon>eudicotyledons</taxon>
        <taxon>Gunneridae</taxon>
        <taxon>Pentapetalae</taxon>
        <taxon>rosids</taxon>
        <taxon>fabids</taxon>
        <taxon>Malpighiales</taxon>
        <taxon>Salicaceae</taxon>
        <taxon>Saliceae</taxon>
        <taxon>Salix</taxon>
    </lineage>
</organism>
<feature type="region of interest" description="Disordered" evidence="1">
    <location>
        <begin position="170"/>
        <end position="223"/>
    </location>
</feature>
<gene>
    <name evidence="2" type="ORF">OIU79_007779</name>
</gene>
<dbReference type="OrthoDB" id="779182at2759"/>
<feature type="region of interest" description="Disordered" evidence="1">
    <location>
        <begin position="1"/>
        <end position="86"/>
    </location>
</feature>